<name>A0A918HS23_9ACTN</name>
<feature type="compositionally biased region" description="Basic and acidic residues" evidence="1">
    <location>
        <begin position="29"/>
        <end position="45"/>
    </location>
</feature>
<feature type="region of interest" description="Disordered" evidence="1">
    <location>
        <begin position="1"/>
        <end position="145"/>
    </location>
</feature>
<evidence type="ECO:0000313" key="2">
    <source>
        <dbReference type="EMBL" id="GGT97417.1"/>
    </source>
</evidence>
<organism evidence="2 3">
    <name type="scientific">Streptomyces phaeofaciens</name>
    <dbReference type="NCBI Taxonomy" id="68254"/>
    <lineage>
        <taxon>Bacteria</taxon>
        <taxon>Bacillati</taxon>
        <taxon>Actinomycetota</taxon>
        <taxon>Actinomycetes</taxon>
        <taxon>Kitasatosporales</taxon>
        <taxon>Streptomycetaceae</taxon>
        <taxon>Streptomyces</taxon>
    </lineage>
</organism>
<dbReference type="Proteomes" id="UP000646776">
    <property type="component" value="Unassembled WGS sequence"/>
</dbReference>
<gene>
    <name evidence="2" type="ORF">GCM10010226_88540</name>
</gene>
<protein>
    <submittedName>
        <fullName evidence="2">Uncharacterized protein</fullName>
    </submittedName>
</protein>
<evidence type="ECO:0000256" key="1">
    <source>
        <dbReference type="SAM" id="MobiDB-lite"/>
    </source>
</evidence>
<accession>A0A918HS23</accession>
<feature type="compositionally biased region" description="Polar residues" evidence="1">
    <location>
        <begin position="8"/>
        <end position="18"/>
    </location>
</feature>
<evidence type="ECO:0000313" key="3">
    <source>
        <dbReference type="Proteomes" id="UP000646776"/>
    </source>
</evidence>
<dbReference type="EMBL" id="BMSA01000053">
    <property type="protein sequence ID" value="GGT97417.1"/>
    <property type="molecule type" value="Genomic_DNA"/>
</dbReference>
<dbReference type="AlphaFoldDB" id="A0A918HS23"/>
<comment type="caution">
    <text evidence="2">The sequence shown here is derived from an EMBL/GenBank/DDBJ whole genome shotgun (WGS) entry which is preliminary data.</text>
</comment>
<proteinExistence type="predicted"/>
<sequence length="145" mass="15656">MRRPCSGAGSNRATQATGNERYAHRRGRRQQDDNDPLRARAAGDHRARRGQAAPGRQQARKTEAARTRLALGPIPEETAIHPAGASADIDTERHDPARPHARLSTPHPQLTEADDIARCAAGHPGTEGGQPRSQLLPVPDWLPLG</sequence>
<keyword evidence="3" id="KW-1185">Reference proteome</keyword>
<reference evidence="2" key="1">
    <citation type="journal article" date="2014" name="Int. J. Syst. Evol. Microbiol.">
        <title>Complete genome sequence of Corynebacterium casei LMG S-19264T (=DSM 44701T), isolated from a smear-ripened cheese.</title>
        <authorList>
            <consortium name="US DOE Joint Genome Institute (JGI-PGF)"/>
            <person name="Walter F."/>
            <person name="Albersmeier A."/>
            <person name="Kalinowski J."/>
            <person name="Ruckert C."/>
        </authorList>
    </citation>
    <scope>NUCLEOTIDE SEQUENCE</scope>
    <source>
        <strain evidence="2">JCM 4125</strain>
    </source>
</reference>
<reference evidence="2" key="2">
    <citation type="submission" date="2020-09" db="EMBL/GenBank/DDBJ databases">
        <authorList>
            <person name="Sun Q."/>
            <person name="Ohkuma M."/>
        </authorList>
    </citation>
    <scope>NUCLEOTIDE SEQUENCE</scope>
    <source>
        <strain evidence="2">JCM 4125</strain>
    </source>
</reference>